<proteinExistence type="predicted"/>
<sequence>MAGPAVAAVAKTHSARSAASGTATIAMIFDLIDQLRLLIKLRPEGVRQGTATHRDPEPADQKWTAARARCAWRRIRKDVRHS</sequence>
<accession>A0ABN6CH31</accession>
<name>A0ABN6CH31_9ACTN</name>
<protein>
    <submittedName>
        <fullName evidence="1">Uncharacterized protein</fullName>
    </submittedName>
</protein>
<dbReference type="Proteomes" id="UP000676967">
    <property type="component" value="Chromosome"/>
</dbReference>
<dbReference type="EMBL" id="AP023356">
    <property type="protein sequence ID" value="BCJ44785.1"/>
    <property type="molecule type" value="Genomic_DNA"/>
</dbReference>
<reference evidence="1 2" key="1">
    <citation type="submission" date="2020-08" db="EMBL/GenBank/DDBJ databases">
        <title>Whole genome shotgun sequence of Actinoplanes ianthinogenes NBRC 13996.</title>
        <authorList>
            <person name="Komaki H."/>
            <person name="Tamura T."/>
        </authorList>
    </citation>
    <scope>NUCLEOTIDE SEQUENCE [LARGE SCALE GENOMIC DNA]</scope>
    <source>
        <strain evidence="1 2">NBRC 13996</strain>
    </source>
</reference>
<evidence type="ECO:0000313" key="2">
    <source>
        <dbReference type="Proteomes" id="UP000676967"/>
    </source>
</evidence>
<organism evidence="1 2">
    <name type="scientific">Actinoplanes ianthinogenes</name>
    <dbReference type="NCBI Taxonomy" id="122358"/>
    <lineage>
        <taxon>Bacteria</taxon>
        <taxon>Bacillati</taxon>
        <taxon>Actinomycetota</taxon>
        <taxon>Actinomycetes</taxon>
        <taxon>Micromonosporales</taxon>
        <taxon>Micromonosporaceae</taxon>
        <taxon>Actinoplanes</taxon>
    </lineage>
</organism>
<evidence type="ECO:0000313" key="1">
    <source>
        <dbReference type="EMBL" id="BCJ44785.1"/>
    </source>
</evidence>
<gene>
    <name evidence="1" type="ORF">Aiant_54420</name>
</gene>
<keyword evidence="2" id="KW-1185">Reference proteome</keyword>